<dbReference type="EMBL" id="GEZM01017686">
    <property type="protein sequence ID" value="JAV90494.1"/>
    <property type="molecule type" value="Transcribed_RNA"/>
</dbReference>
<dbReference type="AlphaFoldDB" id="A0A1Y1MXV9"/>
<feature type="compositionally biased region" description="Polar residues" evidence="1">
    <location>
        <begin position="250"/>
        <end position="260"/>
    </location>
</feature>
<dbReference type="PANTHER" id="PTHR33327:SF3">
    <property type="entry name" value="RNA-DIRECTED DNA POLYMERASE"/>
    <property type="match status" value="1"/>
</dbReference>
<evidence type="ECO:0000256" key="1">
    <source>
        <dbReference type="SAM" id="MobiDB-lite"/>
    </source>
</evidence>
<reference evidence="3" key="1">
    <citation type="journal article" date="2016" name="Sci. Rep.">
        <title>Molecular characterization of firefly nuptial gifts: a multi-omics approach sheds light on postcopulatory sexual selection.</title>
        <authorList>
            <person name="Al-Wathiqui N."/>
            <person name="Fallon T.R."/>
            <person name="South A."/>
            <person name="Weng J.K."/>
            <person name="Lewis S.M."/>
        </authorList>
    </citation>
    <scope>NUCLEOTIDE SEQUENCE</scope>
</reference>
<feature type="region of interest" description="Disordered" evidence="1">
    <location>
        <begin position="203"/>
        <end position="224"/>
    </location>
</feature>
<feature type="region of interest" description="Disordered" evidence="1">
    <location>
        <begin position="241"/>
        <end position="260"/>
    </location>
</feature>
<dbReference type="InterPro" id="IPR055469">
    <property type="entry name" value="DUF7041"/>
</dbReference>
<dbReference type="PANTHER" id="PTHR33327">
    <property type="entry name" value="ENDONUCLEASE"/>
    <property type="match status" value="1"/>
</dbReference>
<feature type="compositionally biased region" description="Basic and acidic residues" evidence="1">
    <location>
        <begin position="209"/>
        <end position="224"/>
    </location>
</feature>
<proteinExistence type="predicted"/>
<feature type="domain" description="DUF7041" evidence="2">
    <location>
        <begin position="22"/>
        <end position="105"/>
    </location>
</feature>
<name>A0A1Y1MXV9_PHOPY</name>
<dbReference type="Pfam" id="PF23055">
    <property type="entry name" value="DUF7041"/>
    <property type="match status" value="1"/>
</dbReference>
<protein>
    <recommendedName>
        <fullName evidence="2">DUF7041 domain-containing protein</fullName>
    </recommendedName>
</protein>
<evidence type="ECO:0000259" key="2">
    <source>
        <dbReference type="Pfam" id="PF23055"/>
    </source>
</evidence>
<evidence type="ECO:0000313" key="3">
    <source>
        <dbReference type="EMBL" id="JAV90494.1"/>
    </source>
</evidence>
<organism evidence="3">
    <name type="scientific">Photinus pyralis</name>
    <name type="common">Common eastern firefly</name>
    <name type="synonym">Lampyris pyralis</name>
    <dbReference type="NCBI Taxonomy" id="7054"/>
    <lineage>
        <taxon>Eukaryota</taxon>
        <taxon>Metazoa</taxon>
        <taxon>Ecdysozoa</taxon>
        <taxon>Arthropoda</taxon>
        <taxon>Hexapoda</taxon>
        <taxon>Insecta</taxon>
        <taxon>Pterygota</taxon>
        <taxon>Neoptera</taxon>
        <taxon>Endopterygota</taxon>
        <taxon>Coleoptera</taxon>
        <taxon>Polyphaga</taxon>
        <taxon>Elateriformia</taxon>
        <taxon>Elateroidea</taxon>
        <taxon>Lampyridae</taxon>
        <taxon>Lampyrinae</taxon>
        <taxon>Photinus</taxon>
    </lineage>
</organism>
<sequence>MANAEALDAPDRPEVYRVQMKLPPFWPTDPEMWFAQVENHFTISGITQDETKYGYVASSLEAKYACEIRDILTQPPATGKYEKLKSELIKRLSATRDQKMRQLLEREDLGDRKPSQFLRHLQSLAGASVPDDLLKSIWTSRLPSNIQAILASQQKATLSEAAELADAINATNPHAVHAVHQDDALHEAVKSLTAEIAELKAQTRGRSNFRRERNDRPRSRSRTPKTEFDTCWYHFRYGKDAKKCRPPCKQSPQGNDQASR</sequence>
<accession>A0A1Y1MXV9</accession>